<sequence>MRNNVEFIRFKGPTLVKIKVYCKWVRSNFPRIFFLDFIVSPSLPSPPPRPPLLPGALRGLYAWLDALPLSRRERHLARDFSDGVMLAETVKLFRPRLEDMHSYIPTCNTLQQLSNWSIPNRQVLHKLGFCVSEEEICKVEASTPGAIKPVSCAVRDKVEAGEDPPGRAGHAGAPRAAPGHHVRPDCAPVVLSMWAQPPIPPRPCVPLSQPEALSWRSAHLAGLPSPSAPSGAETLGSQRAPEETGCWAHRGWAPCRAFCAPSPTSAGPRAEGPGFAFQSGPSWRAPAAPGPWAAALLEEKQTFCRRQSRYRPGRPSQQLGRCAGRWWGAGGAPDRGPTFSLII</sequence>
<dbReference type="InterPro" id="IPR036872">
    <property type="entry name" value="CH_dom_sf"/>
</dbReference>
<dbReference type="InterPro" id="IPR010441">
    <property type="entry name" value="CH_2"/>
</dbReference>
<dbReference type="InterPro" id="IPR052111">
    <property type="entry name" value="Spermatogenesis_Ciliary_MAP"/>
</dbReference>
<name>A0A8C0DCI7_BALMU</name>
<reference evidence="3" key="1">
    <citation type="submission" date="2023-09" db="UniProtKB">
        <authorList>
            <consortium name="Ensembl"/>
        </authorList>
    </citation>
    <scope>IDENTIFICATION</scope>
</reference>
<dbReference type="PANTHER" id="PTHR12509">
    <property type="entry name" value="SPERMATOGENESIS-ASSOCIATED 4-RELATED"/>
    <property type="match status" value="1"/>
</dbReference>
<proteinExistence type="predicted"/>
<feature type="region of interest" description="Disordered" evidence="1">
    <location>
        <begin position="158"/>
        <end position="180"/>
    </location>
</feature>
<dbReference type="GO" id="GO:0051493">
    <property type="term" value="P:regulation of cytoskeleton organization"/>
    <property type="evidence" value="ECO:0007669"/>
    <property type="project" value="TreeGrafter"/>
</dbReference>
<organism evidence="3">
    <name type="scientific">Balaenoptera musculus</name>
    <name type="common">Blue whale</name>
    <dbReference type="NCBI Taxonomy" id="9771"/>
    <lineage>
        <taxon>Eukaryota</taxon>
        <taxon>Metazoa</taxon>
        <taxon>Chordata</taxon>
        <taxon>Craniata</taxon>
        <taxon>Vertebrata</taxon>
        <taxon>Euteleostomi</taxon>
        <taxon>Mammalia</taxon>
        <taxon>Eutheria</taxon>
        <taxon>Laurasiatheria</taxon>
        <taxon>Artiodactyla</taxon>
        <taxon>Whippomorpha</taxon>
        <taxon>Cetacea</taxon>
        <taxon>Mysticeti</taxon>
        <taxon>Balaenopteridae</taxon>
        <taxon>Balaenoptera</taxon>
    </lineage>
</organism>
<dbReference type="Ensembl" id="ENSBMST00010018996.1">
    <property type="protein sequence ID" value="ENSBMSP00010017194.1"/>
    <property type="gene ID" value="ENSBMSG00010012490.1"/>
</dbReference>
<dbReference type="FunFam" id="1.10.418.10:FF:000059">
    <property type="entry name" value="RIKEN cDNA 6430531B16 gene"/>
    <property type="match status" value="1"/>
</dbReference>
<dbReference type="GO" id="GO:0005930">
    <property type="term" value="C:axoneme"/>
    <property type="evidence" value="ECO:0007669"/>
    <property type="project" value="TreeGrafter"/>
</dbReference>
<dbReference type="GO" id="GO:0008017">
    <property type="term" value="F:microtubule binding"/>
    <property type="evidence" value="ECO:0007669"/>
    <property type="project" value="TreeGrafter"/>
</dbReference>
<evidence type="ECO:0000256" key="1">
    <source>
        <dbReference type="SAM" id="MobiDB-lite"/>
    </source>
</evidence>
<dbReference type="PANTHER" id="PTHR12509:SF14">
    <property type="entry name" value="SPERM FLAGELLAR 1 LIKE"/>
    <property type="match status" value="1"/>
</dbReference>
<dbReference type="Gene3D" id="1.10.418.10">
    <property type="entry name" value="Calponin-like domain"/>
    <property type="match status" value="1"/>
</dbReference>
<feature type="domain" description="CH-like" evidence="2">
    <location>
        <begin position="60"/>
        <end position="150"/>
    </location>
</feature>
<dbReference type="Pfam" id="PF06294">
    <property type="entry name" value="CH_2"/>
    <property type="match status" value="1"/>
</dbReference>
<dbReference type="GeneTree" id="ENSGT00910000144159"/>
<feature type="compositionally biased region" description="Low complexity" evidence="1">
    <location>
        <begin position="166"/>
        <end position="179"/>
    </location>
</feature>
<protein>
    <recommendedName>
        <fullName evidence="2">CH-like domain-containing protein</fullName>
    </recommendedName>
</protein>
<evidence type="ECO:0000313" key="3">
    <source>
        <dbReference type="Ensembl" id="ENSBMSP00010017194.1"/>
    </source>
</evidence>
<dbReference type="AlphaFoldDB" id="A0A8C0DCI7"/>
<evidence type="ECO:0000259" key="2">
    <source>
        <dbReference type="Pfam" id="PF06294"/>
    </source>
</evidence>
<accession>A0A8C0DCI7</accession>